<evidence type="ECO:0000313" key="4">
    <source>
        <dbReference type="Proteomes" id="UP001521116"/>
    </source>
</evidence>
<dbReference type="Proteomes" id="UP001521116">
    <property type="component" value="Unassembled WGS sequence"/>
</dbReference>
<feature type="signal peptide" evidence="2">
    <location>
        <begin position="1"/>
        <end position="15"/>
    </location>
</feature>
<feature type="compositionally biased region" description="Low complexity" evidence="1">
    <location>
        <begin position="318"/>
        <end position="330"/>
    </location>
</feature>
<organism evidence="3 4">
    <name type="scientific">Neofusicoccum ribis</name>
    <dbReference type="NCBI Taxonomy" id="45134"/>
    <lineage>
        <taxon>Eukaryota</taxon>
        <taxon>Fungi</taxon>
        <taxon>Dikarya</taxon>
        <taxon>Ascomycota</taxon>
        <taxon>Pezizomycotina</taxon>
        <taxon>Dothideomycetes</taxon>
        <taxon>Dothideomycetes incertae sedis</taxon>
        <taxon>Botryosphaeriales</taxon>
        <taxon>Botryosphaeriaceae</taxon>
        <taxon>Neofusicoccum</taxon>
    </lineage>
</organism>
<feature type="region of interest" description="Disordered" evidence="1">
    <location>
        <begin position="306"/>
        <end position="341"/>
    </location>
</feature>
<keyword evidence="4" id="KW-1185">Reference proteome</keyword>
<evidence type="ECO:0000256" key="1">
    <source>
        <dbReference type="SAM" id="MobiDB-lite"/>
    </source>
</evidence>
<accession>A0ABR3SBT6</accession>
<sequence>MELTRFLMLAAGVRAAIIPLSLPAVTPATPVPTALTPLLNGTTNAPTNSSQTSTTVVRGGLQPSEIAAKAETTNQPAEPSTSDTKLYIGTSGTHWFIVSGSNPLATQTANNATGTDSPKETAAPDVTGAPNVMARVFEIGGVTVSDNSESKLVVGSQTLEPGSSIVVGTGVSTTPIAIHTEKGTTRIVVGTTTAIVPTPVPIQTKKPARQSVGDSVTTASLKSTPIVTIPAGTIAYNSKTQIIVNGHTLAPSSTLTLGTGAEATAYHLTIRPTATYLVVASEGSSGASTAIIDIWGSKGVPTGLDQNESSSFGIARPTTSAESTATGSSGKESGTRTVTLGESTVSTITRATAAASSATANNGGAAVLTADDSVPTTGLGGDATWAPEETTTTPAASSVAATTYTGAAVPSALIDYSKIGAQSHQPSNLARDVPIIEAIIRFAEVQGFASQITTPGVTALRFRPFASSFDASTAADDTTDEKSGLFARIRKHPRWQRFPSSLPTHLLGNRTTWDIFEILLLKDWERLASAAPDFNTAKRLFEEEKGERSKLIREHIQVVSKKAAL</sequence>
<proteinExistence type="predicted"/>
<feature type="region of interest" description="Disordered" evidence="1">
    <location>
        <begin position="107"/>
        <end position="126"/>
    </location>
</feature>
<feature type="compositionally biased region" description="Low complexity" evidence="1">
    <location>
        <begin position="383"/>
        <end position="397"/>
    </location>
</feature>
<feature type="region of interest" description="Disordered" evidence="1">
    <location>
        <begin position="378"/>
        <end position="397"/>
    </location>
</feature>
<feature type="compositionally biased region" description="Polar residues" evidence="1">
    <location>
        <begin position="107"/>
        <end position="116"/>
    </location>
</feature>
<reference evidence="3 4" key="1">
    <citation type="submission" date="2024-02" db="EMBL/GenBank/DDBJ databases">
        <title>De novo assembly and annotation of 12 fungi associated with fruit tree decline syndrome in Ontario, Canada.</title>
        <authorList>
            <person name="Sulman M."/>
            <person name="Ellouze W."/>
            <person name="Ilyukhin E."/>
        </authorList>
    </citation>
    <scope>NUCLEOTIDE SEQUENCE [LARGE SCALE GENOMIC DNA]</scope>
    <source>
        <strain evidence="3 4">M1-105</strain>
    </source>
</reference>
<feature type="compositionally biased region" description="Polar residues" evidence="1">
    <location>
        <begin position="331"/>
        <end position="341"/>
    </location>
</feature>
<evidence type="ECO:0000313" key="3">
    <source>
        <dbReference type="EMBL" id="KAL1615673.1"/>
    </source>
</evidence>
<name>A0ABR3SBT6_9PEZI</name>
<evidence type="ECO:0000256" key="2">
    <source>
        <dbReference type="SAM" id="SignalP"/>
    </source>
</evidence>
<gene>
    <name evidence="3" type="ORF">SLS56_011732</name>
</gene>
<dbReference type="EMBL" id="JAJVDC020000301">
    <property type="protein sequence ID" value="KAL1615673.1"/>
    <property type="molecule type" value="Genomic_DNA"/>
</dbReference>
<protein>
    <submittedName>
        <fullName evidence="3">Uncharacterized protein</fullName>
    </submittedName>
</protein>
<keyword evidence="2" id="KW-0732">Signal</keyword>
<feature type="chain" id="PRO_5047208158" evidence="2">
    <location>
        <begin position="16"/>
        <end position="565"/>
    </location>
</feature>
<comment type="caution">
    <text evidence="3">The sequence shown here is derived from an EMBL/GenBank/DDBJ whole genome shotgun (WGS) entry which is preliminary data.</text>
</comment>